<feature type="domain" description="HMA" evidence="2">
    <location>
        <begin position="51"/>
        <end position="115"/>
    </location>
</feature>
<dbReference type="InterPro" id="IPR017969">
    <property type="entry name" value="Heavy-metal-associated_CS"/>
</dbReference>
<dbReference type="Gene3D" id="3.30.70.100">
    <property type="match status" value="1"/>
</dbReference>
<evidence type="ECO:0000259" key="2">
    <source>
        <dbReference type="PROSITE" id="PS50846"/>
    </source>
</evidence>
<evidence type="ECO:0000313" key="3">
    <source>
        <dbReference type="EMBL" id="MBC8569159.1"/>
    </source>
</evidence>
<dbReference type="SUPFAM" id="SSF55008">
    <property type="entry name" value="HMA, heavy metal-associated domain"/>
    <property type="match status" value="1"/>
</dbReference>
<dbReference type="Pfam" id="PF00403">
    <property type="entry name" value="HMA"/>
    <property type="match status" value="1"/>
</dbReference>
<name>A0A926I5R3_9FIRM</name>
<evidence type="ECO:0000256" key="1">
    <source>
        <dbReference type="ARBA" id="ARBA00022723"/>
    </source>
</evidence>
<dbReference type="EMBL" id="JACRTA010000003">
    <property type="protein sequence ID" value="MBC8569159.1"/>
    <property type="molecule type" value="Genomic_DNA"/>
</dbReference>
<dbReference type="GO" id="GO:0046872">
    <property type="term" value="F:metal ion binding"/>
    <property type="evidence" value="ECO:0007669"/>
    <property type="project" value="UniProtKB-KW"/>
</dbReference>
<keyword evidence="4" id="KW-1185">Reference proteome</keyword>
<keyword evidence="1" id="KW-0479">Metal-binding</keyword>
<dbReference type="PROSITE" id="PS50846">
    <property type="entry name" value="HMA_2"/>
    <property type="match status" value="1"/>
</dbReference>
<dbReference type="AlphaFoldDB" id="A0A926I5R3"/>
<sequence>MKNIIIFLVIAVILIFAIRSSIKHFKGESSCCGGNGNSKLKKKKLQGPKTAEKIIYIEGMHCEHCKQNVEQRINEINGAVAKVNLNKNMAVVSTDRPISDEILIKAVEKANFKVRDIKTTLS</sequence>
<dbReference type="PROSITE" id="PS01047">
    <property type="entry name" value="HMA_1"/>
    <property type="match status" value="1"/>
</dbReference>
<evidence type="ECO:0000313" key="4">
    <source>
        <dbReference type="Proteomes" id="UP000610862"/>
    </source>
</evidence>
<dbReference type="InterPro" id="IPR036163">
    <property type="entry name" value="HMA_dom_sf"/>
</dbReference>
<dbReference type="Proteomes" id="UP000610862">
    <property type="component" value="Unassembled WGS sequence"/>
</dbReference>
<protein>
    <submittedName>
        <fullName evidence="3">FeoB-associated Cys-rich membrane protein</fullName>
    </submittedName>
</protein>
<dbReference type="RefSeq" id="WP_187525648.1">
    <property type="nucleotide sequence ID" value="NZ_JACRTA010000003.1"/>
</dbReference>
<dbReference type="CDD" id="cd00371">
    <property type="entry name" value="HMA"/>
    <property type="match status" value="1"/>
</dbReference>
<accession>A0A926I5R3</accession>
<proteinExistence type="predicted"/>
<reference evidence="3" key="1">
    <citation type="submission" date="2020-08" db="EMBL/GenBank/DDBJ databases">
        <title>Genome public.</title>
        <authorList>
            <person name="Liu C."/>
            <person name="Sun Q."/>
        </authorList>
    </citation>
    <scope>NUCLEOTIDE SEQUENCE</scope>
    <source>
        <strain evidence="3">NSJ-24</strain>
    </source>
</reference>
<comment type="caution">
    <text evidence="3">The sequence shown here is derived from an EMBL/GenBank/DDBJ whole genome shotgun (WGS) entry which is preliminary data.</text>
</comment>
<organism evidence="3 4">
    <name type="scientific">Lentihominibacter hominis</name>
    <dbReference type="NCBI Taxonomy" id="2763645"/>
    <lineage>
        <taxon>Bacteria</taxon>
        <taxon>Bacillati</taxon>
        <taxon>Bacillota</taxon>
        <taxon>Clostridia</taxon>
        <taxon>Peptostreptococcales</taxon>
        <taxon>Anaerovoracaceae</taxon>
        <taxon>Lentihominibacter</taxon>
    </lineage>
</organism>
<dbReference type="Pfam" id="PF12669">
    <property type="entry name" value="FeoB_associated"/>
    <property type="match status" value="1"/>
</dbReference>
<dbReference type="InterPro" id="IPR006121">
    <property type="entry name" value="HMA_dom"/>
</dbReference>
<gene>
    <name evidence="3" type="ORF">H8692_10355</name>
</gene>